<dbReference type="Pfam" id="PF18029">
    <property type="entry name" value="Glyoxalase_6"/>
    <property type="match status" value="1"/>
</dbReference>
<evidence type="ECO:0000259" key="1">
    <source>
        <dbReference type="PROSITE" id="PS51819"/>
    </source>
</evidence>
<dbReference type="CDD" id="cd06587">
    <property type="entry name" value="VOC"/>
    <property type="match status" value="1"/>
</dbReference>
<dbReference type="InterPro" id="IPR041581">
    <property type="entry name" value="Glyoxalase_6"/>
</dbReference>
<accession>A0A5C4W3Q7</accession>
<dbReference type="Proteomes" id="UP000313231">
    <property type="component" value="Unassembled WGS sequence"/>
</dbReference>
<protein>
    <submittedName>
        <fullName evidence="2">VOC family protein</fullName>
    </submittedName>
</protein>
<dbReference type="AlphaFoldDB" id="A0A5C4W3Q7"/>
<comment type="caution">
    <text evidence="2">The sequence shown here is derived from an EMBL/GenBank/DDBJ whole genome shotgun (WGS) entry which is preliminary data.</text>
</comment>
<name>A0A5C4W3Q7_9ACTN</name>
<dbReference type="PANTHER" id="PTHR35908">
    <property type="entry name" value="HYPOTHETICAL FUSION PROTEIN"/>
    <property type="match status" value="1"/>
</dbReference>
<dbReference type="SUPFAM" id="SSF54593">
    <property type="entry name" value="Glyoxalase/Bleomycin resistance protein/Dihydroxybiphenyl dioxygenase"/>
    <property type="match status" value="1"/>
</dbReference>
<dbReference type="RefSeq" id="WP_139622199.1">
    <property type="nucleotide sequence ID" value="NZ_VDMP01000020.1"/>
</dbReference>
<evidence type="ECO:0000313" key="2">
    <source>
        <dbReference type="EMBL" id="TNM42802.1"/>
    </source>
</evidence>
<evidence type="ECO:0000313" key="3">
    <source>
        <dbReference type="Proteomes" id="UP000313231"/>
    </source>
</evidence>
<dbReference type="InterPro" id="IPR029068">
    <property type="entry name" value="Glyas_Bleomycin-R_OHBP_Dase"/>
</dbReference>
<organism evidence="2 3">
    <name type="scientific">Nocardioides albidus</name>
    <dbReference type="NCBI Taxonomy" id="1517589"/>
    <lineage>
        <taxon>Bacteria</taxon>
        <taxon>Bacillati</taxon>
        <taxon>Actinomycetota</taxon>
        <taxon>Actinomycetes</taxon>
        <taxon>Propionibacteriales</taxon>
        <taxon>Nocardioidaceae</taxon>
        <taxon>Nocardioides</taxon>
    </lineage>
</organism>
<proteinExistence type="predicted"/>
<sequence>MGYPRLRSIVLDTTDVPELAEFYRRLLGWSYPEGFDIEEFTDWRAIVGPSGERLAFQQVDELPPTTWPTIEVPQQVHLDLAVESRADLEESHQRALGLGAVVRLDRSDDAEEPLRVYADPAGHTFCLFTHDVG</sequence>
<dbReference type="PROSITE" id="PS51819">
    <property type="entry name" value="VOC"/>
    <property type="match status" value="1"/>
</dbReference>
<keyword evidence="3" id="KW-1185">Reference proteome</keyword>
<dbReference type="EMBL" id="VDMP01000020">
    <property type="protein sequence ID" value="TNM42802.1"/>
    <property type="molecule type" value="Genomic_DNA"/>
</dbReference>
<dbReference type="InterPro" id="IPR037523">
    <property type="entry name" value="VOC_core"/>
</dbReference>
<gene>
    <name evidence="2" type="ORF">FHP29_07310</name>
</gene>
<dbReference type="Gene3D" id="3.10.180.10">
    <property type="entry name" value="2,3-Dihydroxybiphenyl 1,2-Dioxygenase, domain 1"/>
    <property type="match status" value="1"/>
</dbReference>
<reference evidence="2 3" key="1">
    <citation type="journal article" date="2016" name="Int. J. Syst. Evol. Microbiol.">
        <title>Nocardioides albidus sp. nov., an actinobacterium isolated from garden soil.</title>
        <authorList>
            <person name="Singh H."/>
            <person name="Du J."/>
            <person name="Trinh H."/>
            <person name="Won K."/>
            <person name="Yang J.E."/>
            <person name="Yin C."/>
            <person name="Kook M."/>
            <person name="Yi T.H."/>
        </authorList>
    </citation>
    <scope>NUCLEOTIDE SEQUENCE [LARGE SCALE GENOMIC DNA]</scope>
    <source>
        <strain evidence="2 3">CCTCC AB 2015297</strain>
    </source>
</reference>
<feature type="domain" description="VOC" evidence="1">
    <location>
        <begin position="5"/>
        <end position="130"/>
    </location>
</feature>
<dbReference type="PANTHER" id="PTHR35908:SF1">
    <property type="entry name" value="CONSERVED PROTEIN"/>
    <property type="match status" value="1"/>
</dbReference>
<dbReference type="OrthoDB" id="1645442at2"/>